<reference evidence="2" key="2">
    <citation type="submission" date="2024-05" db="EMBL/GenBank/DDBJ databases">
        <authorList>
            <person name="Chen H."/>
        </authorList>
    </citation>
    <scope>NUCLEOTIDE SEQUENCE</scope>
    <source>
        <strain evidence="2">CGMCC 7049</strain>
    </source>
</reference>
<evidence type="ECO:0000256" key="1">
    <source>
        <dbReference type="SAM" id="Coils"/>
    </source>
</evidence>
<organism evidence="2">
    <name type="scientific">Pediococcus pentosaceus CGMCC 7049</name>
    <dbReference type="NCBI Taxonomy" id="1460385"/>
    <lineage>
        <taxon>Bacteria</taxon>
        <taxon>Bacillati</taxon>
        <taxon>Bacillota</taxon>
        <taxon>Bacilli</taxon>
        <taxon>Lactobacillales</taxon>
        <taxon>Lactobacillaceae</taxon>
        <taxon>Pediococcus</taxon>
    </lineage>
</organism>
<sequence>MRKNKSIEVEVPAKPEYSTTAQQAYYKALSSVHTKLLAYINDRDTTALDNFEVKFVLDQLRAIKSTITDGASVVDGGVFRDINRLNQQVQQYHGSINARNNNVSADEKLQQLNDEFNIEQLNKQAQEEIRKNEQMKAKYSKQLDEYIDSLREFEKVPYYRGIDFELQDRTLVQQEKKSNVIANRLLEKTQI</sequence>
<dbReference type="EMBL" id="CP157400">
    <property type="protein sequence ID" value="XBS08478.1"/>
    <property type="molecule type" value="Genomic_DNA"/>
</dbReference>
<protein>
    <submittedName>
        <fullName evidence="2">Uncharacterized protein</fullName>
    </submittedName>
</protein>
<feature type="coiled-coil region" evidence="1">
    <location>
        <begin position="95"/>
        <end position="156"/>
    </location>
</feature>
<accession>A0AAU7NLJ7</accession>
<gene>
    <name evidence="2" type="ORF">BB06_00530</name>
</gene>
<dbReference type="RefSeq" id="WP_141822371.1">
    <property type="nucleotide sequence ID" value="NZ_CP157400.1"/>
</dbReference>
<proteinExistence type="predicted"/>
<dbReference type="AlphaFoldDB" id="A0AAU7NLJ7"/>
<evidence type="ECO:0000313" key="2">
    <source>
        <dbReference type="EMBL" id="XBS08478.1"/>
    </source>
</evidence>
<name>A0AAU7NLJ7_PEDPE</name>
<keyword evidence="1" id="KW-0175">Coiled coil</keyword>
<reference evidence="2" key="1">
    <citation type="submission" date="2014-02" db="EMBL/GenBank/DDBJ databases">
        <authorList>
            <person name="Zhao D."/>
            <person name="Dong X."/>
            <person name="Li Y."/>
            <person name="Lv L."/>
            <person name="Zhao D."/>
            <person name="Gao Y."/>
            <person name="Wang Y."/>
            <person name="Li Y."/>
        </authorList>
    </citation>
    <scope>NUCLEOTIDE SEQUENCE</scope>
    <source>
        <strain evidence="2">CGMCC 7049</strain>
    </source>
</reference>